<dbReference type="STRING" id="35608.A0A2U1MZ86"/>
<evidence type="ECO:0000313" key="3">
    <source>
        <dbReference type="Proteomes" id="UP000245207"/>
    </source>
</evidence>
<gene>
    <name evidence="2" type="ORF">CTI12_AA326440</name>
</gene>
<feature type="compositionally biased region" description="Polar residues" evidence="1">
    <location>
        <begin position="362"/>
        <end position="388"/>
    </location>
</feature>
<accession>A0A2U1MZ86</accession>
<name>A0A2U1MZ86_ARTAN</name>
<evidence type="ECO:0000256" key="1">
    <source>
        <dbReference type="SAM" id="MobiDB-lite"/>
    </source>
</evidence>
<dbReference type="PANTHER" id="PTHR31286:SF165">
    <property type="entry name" value="DUF4283 DOMAIN-CONTAINING PROTEIN"/>
    <property type="match status" value="1"/>
</dbReference>
<evidence type="ECO:0000313" key="2">
    <source>
        <dbReference type="EMBL" id="PWA66504.1"/>
    </source>
</evidence>
<feature type="compositionally biased region" description="Basic and acidic residues" evidence="1">
    <location>
        <begin position="389"/>
        <end position="407"/>
    </location>
</feature>
<dbReference type="OrthoDB" id="1227261at2759"/>
<dbReference type="InterPro" id="IPR040256">
    <property type="entry name" value="At4g02000-like"/>
</dbReference>
<reference evidence="2 3" key="1">
    <citation type="journal article" date="2018" name="Mol. Plant">
        <title>The genome of Artemisia annua provides insight into the evolution of Asteraceae family and artemisinin biosynthesis.</title>
        <authorList>
            <person name="Shen Q."/>
            <person name="Zhang L."/>
            <person name="Liao Z."/>
            <person name="Wang S."/>
            <person name="Yan T."/>
            <person name="Shi P."/>
            <person name="Liu M."/>
            <person name="Fu X."/>
            <person name="Pan Q."/>
            <person name="Wang Y."/>
            <person name="Lv Z."/>
            <person name="Lu X."/>
            <person name="Zhang F."/>
            <person name="Jiang W."/>
            <person name="Ma Y."/>
            <person name="Chen M."/>
            <person name="Hao X."/>
            <person name="Li L."/>
            <person name="Tang Y."/>
            <person name="Lv G."/>
            <person name="Zhou Y."/>
            <person name="Sun X."/>
            <person name="Brodelius P.E."/>
            <person name="Rose J.K.C."/>
            <person name="Tang K."/>
        </authorList>
    </citation>
    <scope>NUCLEOTIDE SEQUENCE [LARGE SCALE GENOMIC DNA]</scope>
    <source>
        <strain evidence="3">cv. Huhao1</strain>
        <tissue evidence="2">Leaf</tissue>
    </source>
</reference>
<dbReference type="EMBL" id="PKPP01004013">
    <property type="protein sequence ID" value="PWA66504.1"/>
    <property type="molecule type" value="Genomic_DNA"/>
</dbReference>
<dbReference type="PANTHER" id="PTHR31286">
    <property type="entry name" value="GLYCINE-RICH CELL WALL STRUCTURAL PROTEIN 1.8-LIKE"/>
    <property type="match status" value="1"/>
</dbReference>
<proteinExistence type="predicted"/>
<feature type="region of interest" description="Disordered" evidence="1">
    <location>
        <begin position="324"/>
        <end position="350"/>
    </location>
</feature>
<dbReference type="Proteomes" id="UP000245207">
    <property type="component" value="Unassembled WGS sequence"/>
</dbReference>
<organism evidence="2 3">
    <name type="scientific">Artemisia annua</name>
    <name type="common">Sweet wormwood</name>
    <dbReference type="NCBI Taxonomy" id="35608"/>
    <lineage>
        <taxon>Eukaryota</taxon>
        <taxon>Viridiplantae</taxon>
        <taxon>Streptophyta</taxon>
        <taxon>Embryophyta</taxon>
        <taxon>Tracheophyta</taxon>
        <taxon>Spermatophyta</taxon>
        <taxon>Magnoliopsida</taxon>
        <taxon>eudicotyledons</taxon>
        <taxon>Gunneridae</taxon>
        <taxon>Pentapetalae</taxon>
        <taxon>asterids</taxon>
        <taxon>campanulids</taxon>
        <taxon>Asterales</taxon>
        <taxon>Asteraceae</taxon>
        <taxon>Asteroideae</taxon>
        <taxon>Anthemideae</taxon>
        <taxon>Artemisiinae</taxon>
        <taxon>Artemisia</taxon>
    </lineage>
</organism>
<protein>
    <submittedName>
        <fullName evidence="2">ATPase, F1/V1/A1 complex, alpha/beta subunit, Zinc knuckle CX2CX4HX4C</fullName>
    </submittedName>
</protein>
<keyword evidence="3" id="KW-1185">Reference proteome</keyword>
<feature type="compositionally biased region" description="Polar residues" evidence="1">
    <location>
        <begin position="408"/>
        <end position="420"/>
    </location>
</feature>
<comment type="caution">
    <text evidence="2">The sequence shown here is derived from an EMBL/GenBank/DDBJ whole genome shotgun (WGS) entry which is preliminary data.</text>
</comment>
<sequence length="520" mass="57850">MGNKGKENGFDGDLSGDSFPVLQSQVNKLKPIDDTPSCEITENRQLNDVNTDGNSNEDCVTENACGANKDISHAETNVNNSTTLSEIRKEATSTLADMLKTNSHDNKLLVVPTEVNENGVEIAIFVEEIVELGSAKWEKTVCGQFLGCMDMTVNDKGIFFFKFQDEQGILQAISNGPWMLLNVPLEAWSVKGISSLASCLGKPLIIDEVTTNVCKTGMGRLSFARVLIELDAEKQFKHVIEIAYRKKDASTSMTKYVQVEYTWKPTRCSYCCVFGHDDVNCRLIPRETESVKTNGVQGEVNDGFQKVTYKNDKNENYNNRRFEKNGLNVYTKGPNRMNGYKQNKNKQNYRPKQNVEVTNQFGNVNSSGVNQNAGNSGNNAKENGSSSKNGEDEKEVLQGKTPMDKSNDNNSSGGQKQSNVGIIGDNRYVVLESLVEEENLQPSIEDRKLVDSVLETNVDPTVTEWDRWNDGMKVYYKGKKELIDAVNKVLNEEDVVHDLSSNGDSMLRNEIEGISCNTLN</sequence>
<feature type="region of interest" description="Disordered" evidence="1">
    <location>
        <begin position="362"/>
        <end position="420"/>
    </location>
</feature>
<dbReference type="AlphaFoldDB" id="A0A2U1MZ86"/>